<dbReference type="PANTHER" id="PTHR43163">
    <property type="entry name" value="DIPEPTIDE TRANSPORT SYSTEM PERMEASE PROTEIN DPPB-RELATED"/>
    <property type="match status" value="1"/>
</dbReference>
<feature type="transmembrane region" description="Helical" evidence="7">
    <location>
        <begin position="264"/>
        <end position="290"/>
    </location>
</feature>
<feature type="transmembrane region" description="Helical" evidence="7">
    <location>
        <begin position="310"/>
        <end position="336"/>
    </location>
</feature>
<keyword evidence="5 7" id="KW-1133">Transmembrane helix</keyword>
<evidence type="ECO:0000256" key="2">
    <source>
        <dbReference type="ARBA" id="ARBA00022448"/>
    </source>
</evidence>
<dbReference type="Gene3D" id="1.10.3720.10">
    <property type="entry name" value="MetI-like"/>
    <property type="match status" value="1"/>
</dbReference>
<evidence type="ECO:0000313" key="10">
    <source>
        <dbReference type="Proteomes" id="UP000678276"/>
    </source>
</evidence>
<keyword evidence="6 7" id="KW-0472">Membrane</keyword>
<evidence type="ECO:0000256" key="6">
    <source>
        <dbReference type="ARBA" id="ARBA00023136"/>
    </source>
</evidence>
<protein>
    <submittedName>
        <fullName evidence="9">ABC transporter permease</fullName>
    </submittedName>
</protein>
<feature type="transmembrane region" description="Helical" evidence="7">
    <location>
        <begin position="155"/>
        <end position="180"/>
    </location>
</feature>
<accession>A0ABS4BLG2</accession>
<keyword evidence="4 7" id="KW-0812">Transmembrane</keyword>
<proteinExistence type="inferred from homology"/>
<name>A0ABS4BLG2_9HYPH</name>
<dbReference type="Proteomes" id="UP000678276">
    <property type="component" value="Unassembled WGS sequence"/>
</dbReference>
<feature type="transmembrane region" description="Helical" evidence="7">
    <location>
        <begin position="31"/>
        <end position="49"/>
    </location>
</feature>
<keyword evidence="10" id="KW-1185">Reference proteome</keyword>
<sequence>MAASDPAGRRQTAGLKKALSSPTLRYLLRRLSQAVLVMLLVIVGSFVLIKLSPGDLVDALAGTRDLTADQMADLRSRYGLDQSVVIQLLHYMLRLVSLDLGYSPLNSAPVLDVLEERWPVTAILVISSVTLSMAIGTLLGVVAARHAGKPVDLGISVLMLILYATPSFIIAVLLMLVFALKLRWMPIAGYETVGAGYTGFQHLWDVVVHLTLPCAALCTFFIAIYGRIGRAAMLEVLSLDFIRTARGKGLSERRVIYVHALRNALLPLVTMAGLQVSSLVGGAVLVETVFGLPGLGRTAFDAVFQRDTNLLLGVVFISSLSVVIVNLLIDLLYVLLDPRVNLK</sequence>
<evidence type="ECO:0000256" key="3">
    <source>
        <dbReference type="ARBA" id="ARBA00022475"/>
    </source>
</evidence>
<feature type="domain" description="ABC transmembrane type-1" evidence="8">
    <location>
        <begin position="118"/>
        <end position="333"/>
    </location>
</feature>
<evidence type="ECO:0000256" key="7">
    <source>
        <dbReference type="RuleBase" id="RU363032"/>
    </source>
</evidence>
<comment type="subcellular location">
    <subcellularLocation>
        <location evidence="1 7">Cell membrane</location>
        <topology evidence="1 7">Multi-pass membrane protein</topology>
    </subcellularLocation>
</comment>
<dbReference type="Pfam" id="PF19300">
    <property type="entry name" value="BPD_transp_1_N"/>
    <property type="match status" value="1"/>
</dbReference>
<dbReference type="RefSeq" id="WP_209595514.1">
    <property type="nucleotide sequence ID" value="NZ_JAGJCF010000013.1"/>
</dbReference>
<comment type="similarity">
    <text evidence="7">Belongs to the binding-protein-dependent transport system permease family.</text>
</comment>
<evidence type="ECO:0000256" key="4">
    <source>
        <dbReference type="ARBA" id="ARBA00022692"/>
    </source>
</evidence>
<dbReference type="SUPFAM" id="SSF161098">
    <property type="entry name" value="MetI-like"/>
    <property type="match status" value="1"/>
</dbReference>
<evidence type="ECO:0000313" key="9">
    <source>
        <dbReference type="EMBL" id="MBP0617014.1"/>
    </source>
</evidence>
<keyword evidence="3" id="KW-1003">Cell membrane</keyword>
<comment type="caution">
    <text evidence="9">The sequence shown here is derived from an EMBL/GenBank/DDBJ whole genome shotgun (WGS) entry which is preliminary data.</text>
</comment>
<dbReference type="InterPro" id="IPR035906">
    <property type="entry name" value="MetI-like_sf"/>
</dbReference>
<dbReference type="CDD" id="cd06261">
    <property type="entry name" value="TM_PBP2"/>
    <property type="match status" value="1"/>
</dbReference>
<evidence type="ECO:0000256" key="1">
    <source>
        <dbReference type="ARBA" id="ARBA00004651"/>
    </source>
</evidence>
<dbReference type="Pfam" id="PF00528">
    <property type="entry name" value="BPD_transp_1"/>
    <property type="match status" value="1"/>
</dbReference>
<evidence type="ECO:0000256" key="5">
    <source>
        <dbReference type="ARBA" id="ARBA00022989"/>
    </source>
</evidence>
<dbReference type="EMBL" id="JAGJCF010000013">
    <property type="protein sequence ID" value="MBP0617014.1"/>
    <property type="molecule type" value="Genomic_DNA"/>
</dbReference>
<reference evidence="9 10" key="1">
    <citation type="submission" date="2021-04" db="EMBL/GenBank/DDBJ databases">
        <title>Whole genome sequence of Jiella sp. KSK16Y-1.</title>
        <authorList>
            <person name="Tuo L."/>
        </authorList>
    </citation>
    <scope>NUCLEOTIDE SEQUENCE [LARGE SCALE GENOMIC DNA]</scope>
    <source>
        <strain evidence="9 10">KSK16Y-1</strain>
    </source>
</reference>
<feature type="transmembrane region" description="Helical" evidence="7">
    <location>
        <begin position="122"/>
        <end position="143"/>
    </location>
</feature>
<keyword evidence="2 7" id="KW-0813">Transport</keyword>
<evidence type="ECO:0000259" key="8">
    <source>
        <dbReference type="PROSITE" id="PS50928"/>
    </source>
</evidence>
<dbReference type="PANTHER" id="PTHR43163:SF9">
    <property type="entry name" value="ABC TRANSPORTER PERMEASE PROTEIN"/>
    <property type="match status" value="1"/>
</dbReference>
<dbReference type="InterPro" id="IPR000515">
    <property type="entry name" value="MetI-like"/>
</dbReference>
<organism evidence="9 10">
    <name type="scientific">Jiella mangrovi</name>
    <dbReference type="NCBI Taxonomy" id="2821407"/>
    <lineage>
        <taxon>Bacteria</taxon>
        <taxon>Pseudomonadati</taxon>
        <taxon>Pseudomonadota</taxon>
        <taxon>Alphaproteobacteria</taxon>
        <taxon>Hyphomicrobiales</taxon>
        <taxon>Aurantimonadaceae</taxon>
        <taxon>Jiella</taxon>
    </lineage>
</organism>
<dbReference type="InterPro" id="IPR045621">
    <property type="entry name" value="BPD_transp_1_N"/>
</dbReference>
<gene>
    <name evidence="9" type="ORF">J6595_15610</name>
</gene>
<feature type="transmembrane region" description="Helical" evidence="7">
    <location>
        <begin position="206"/>
        <end position="225"/>
    </location>
</feature>
<dbReference type="PROSITE" id="PS50928">
    <property type="entry name" value="ABC_TM1"/>
    <property type="match status" value="1"/>
</dbReference>